<organism evidence="11 12">
    <name type="scientific">Idiomarina abyssalis</name>
    <dbReference type="NCBI Taxonomy" id="86102"/>
    <lineage>
        <taxon>Bacteria</taxon>
        <taxon>Pseudomonadati</taxon>
        <taxon>Pseudomonadota</taxon>
        <taxon>Gammaproteobacteria</taxon>
        <taxon>Alteromonadales</taxon>
        <taxon>Idiomarinaceae</taxon>
        <taxon>Idiomarina</taxon>
    </lineage>
</organism>
<evidence type="ECO:0000256" key="8">
    <source>
        <dbReference type="HAMAP-Rule" id="MF_00201"/>
    </source>
</evidence>
<comment type="caution">
    <text evidence="11">The sequence shown here is derived from an EMBL/GenBank/DDBJ whole genome shotgun (WGS) entry which is preliminary data.</text>
</comment>
<keyword evidence="4 8" id="KW-0227">DNA damage</keyword>
<evidence type="ECO:0000256" key="1">
    <source>
        <dbReference type="ARBA" id="ARBA00003065"/>
    </source>
</evidence>
<evidence type="ECO:0000313" key="11">
    <source>
        <dbReference type="EMBL" id="MBJ7315362.1"/>
    </source>
</evidence>
<dbReference type="Gene3D" id="1.20.1440.120">
    <property type="entry name" value="Recombination protein O, C-terminal domain"/>
    <property type="match status" value="1"/>
</dbReference>
<evidence type="ECO:0000313" key="10">
    <source>
        <dbReference type="EMBL" id="MBJ7266523.1"/>
    </source>
</evidence>
<dbReference type="Pfam" id="PF11967">
    <property type="entry name" value="RecO_N"/>
    <property type="match status" value="1"/>
</dbReference>
<protein>
    <recommendedName>
        <fullName evidence="3 8">DNA repair protein RecO</fullName>
    </recommendedName>
    <alternativeName>
        <fullName evidence="7 8">Recombination protein O</fullName>
    </alternativeName>
</protein>
<dbReference type="Proteomes" id="UP000621390">
    <property type="component" value="Unassembled WGS sequence"/>
</dbReference>
<dbReference type="Pfam" id="PF02565">
    <property type="entry name" value="RecO_C"/>
    <property type="match status" value="1"/>
</dbReference>
<dbReference type="GO" id="GO:0006302">
    <property type="term" value="P:double-strand break repair"/>
    <property type="evidence" value="ECO:0007669"/>
    <property type="project" value="TreeGrafter"/>
</dbReference>
<name>A0A8I1KGW1_9GAMM</name>
<dbReference type="NCBIfam" id="TIGR00613">
    <property type="entry name" value="reco"/>
    <property type="match status" value="1"/>
</dbReference>
<gene>
    <name evidence="8 11" type="primary">recO</name>
    <name evidence="10" type="ORF">JHC10_06145</name>
    <name evidence="11" type="ORF">JHC11_05075</name>
</gene>
<evidence type="ECO:0000256" key="7">
    <source>
        <dbReference type="ARBA" id="ARBA00033409"/>
    </source>
</evidence>
<dbReference type="HAMAP" id="MF_00201">
    <property type="entry name" value="RecO"/>
    <property type="match status" value="1"/>
</dbReference>
<dbReference type="Gene3D" id="2.40.50.140">
    <property type="entry name" value="Nucleic acid-binding proteins"/>
    <property type="match status" value="1"/>
</dbReference>
<accession>A0A8I1KGW1</accession>
<dbReference type="GO" id="GO:0043590">
    <property type="term" value="C:bacterial nucleoid"/>
    <property type="evidence" value="ECO:0007669"/>
    <property type="project" value="TreeGrafter"/>
</dbReference>
<dbReference type="InterPro" id="IPR037278">
    <property type="entry name" value="ARFGAP/RecO"/>
</dbReference>
<dbReference type="PANTHER" id="PTHR33991">
    <property type="entry name" value="DNA REPAIR PROTEIN RECO"/>
    <property type="match status" value="1"/>
</dbReference>
<dbReference type="InterPro" id="IPR003717">
    <property type="entry name" value="RecO"/>
</dbReference>
<sequence>MAQRALVLHRWDYQETSLILDLFTENDGRVRVVAKGAKRPKSPWRGLAQPFIPLLAEFQGRSELKTLTLLEPQQTTERLQLQGEKLYSGFYLNELIQRLVPAEGEASELFQSYLSTLHNMTASERVEPALRQFEWHLLQHLGAAFDWYYDADSGQALSNYDWCYFIPDHGFVTQARDDQQRAYLVADIEKLAAWDVDDESRLRQLKYIMRDALSVYLGDKPLRSRELFRGNHPSERS</sequence>
<dbReference type="InterPro" id="IPR012340">
    <property type="entry name" value="NA-bd_OB-fold"/>
</dbReference>
<dbReference type="EMBL" id="JAEMOP010000002">
    <property type="protein sequence ID" value="MBJ7315362.1"/>
    <property type="molecule type" value="Genomic_DNA"/>
</dbReference>
<evidence type="ECO:0000256" key="4">
    <source>
        <dbReference type="ARBA" id="ARBA00022763"/>
    </source>
</evidence>
<reference evidence="11 13" key="1">
    <citation type="submission" date="2020-09" db="EMBL/GenBank/DDBJ databases">
        <title>Draft Genomes of Bacterial Isolates from North Pond Shallow Sediments.</title>
        <authorList>
            <person name="Kiel Reese B."/>
            <person name="Mullis M."/>
            <person name="Weisend R.E."/>
        </authorList>
    </citation>
    <scope>NUCLEOTIDE SEQUENCE</scope>
    <source>
        <strain evidence="11">KJE-2</strain>
        <strain evidence="10 13">KJE-3</strain>
    </source>
</reference>
<evidence type="ECO:0000256" key="6">
    <source>
        <dbReference type="ARBA" id="ARBA00023204"/>
    </source>
</evidence>
<comment type="function">
    <text evidence="1 8">Involved in DNA repair and RecF pathway recombination.</text>
</comment>
<evidence type="ECO:0000256" key="2">
    <source>
        <dbReference type="ARBA" id="ARBA00007452"/>
    </source>
</evidence>
<dbReference type="EMBL" id="JAEMOS010000017">
    <property type="protein sequence ID" value="MBJ7266523.1"/>
    <property type="molecule type" value="Genomic_DNA"/>
</dbReference>
<evidence type="ECO:0000256" key="3">
    <source>
        <dbReference type="ARBA" id="ARBA00021310"/>
    </source>
</evidence>
<keyword evidence="6 8" id="KW-0234">DNA repair</keyword>
<dbReference type="GO" id="GO:0006310">
    <property type="term" value="P:DNA recombination"/>
    <property type="evidence" value="ECO:0007669"/>
    <property type="project" value="UniProtKB-UniRule"/>
</dbReference>
<dbReference type="PANTHER" id="PTHR33991:SF1">
    <property type="entry name" value="DNA REPAIR PROTEIN RECO"/>
    <property type="match status" value="1"/>
</dbReference>
<dbReference type="OrthoDB" id="9804792at2"/>
<dbReference type="Proteomes" id="UP000655994">
    <property type="component" value="Unassembled WGS sequence"/>
</dbReference>
<evidence type="ECO:0000256" key="5">
    <source>
        <dbReference type="ARBA" id="ARBA00023172"/>
    </source>
</evidence>
<dbReference type="InterPro" id="IPR022572">
    <property type="entry name" value="DNA_rep/recomb_RecO_N"/>
</dbReference>
<dbReference type="AlphaFoldDB" id="A0A8I1KGW1"/>
<evidence type="ECO:0000313" key="12">
    <source>
        <dbReference type="Proteomes" id="UP000621390"/>
    </source>
</evidence>
<evidence type="ECO:0000313" key="13">
    <source>
        <dbReference type="Proteomes" id="UP000655994"/>
    </source>
</evidence>
<dbReference type="RefSeq" id="WP_054488107.1">
    <property type="nucleotide sequence ID" value="NZ_DFMD01000024.1"/>
</dbReference>
<keyword evidence="5 8" id="KW-0233">DNA recombination</keyword>
<comment type="similarity">
    <text evidence="2 8">Belongs to the RecO family.</text>
</comment>
<dbReference type="InterPro" id="IPR042242">
    <property type="entry name" value="RecO_C"/>
</dbReference>
<keyword evidence="13" id="KW-1185">Reference proteome</keyword>
<feature type="domain" description="DNA replication/recombination mediator RecO N-terminal" evidence="9">
    <location>
        <begin position="3"/>
        <end position="72"/>
    </location>
</feature>
<dbReference type="SUPFAM" id="SSF50249">
    <property type="entry name" value="Nucleic acid-binding proteins"/>
    <property type="match status" value="1"/>
</dbReference>
<evidence type="ECO:0000259" key="9">
    <source>
        <dbReference type="Pfam" id="PF11967"/>
    </source>
</evidence>
<proteinExistence type="inferred from homology"/>
<dbReference type="SUPFAM" id="SSF57863">
    <property type="entry name" value="ArfGap/RecO-like zinc finger"/>
    <property type="match status" value="1"/>
</dbReference>